<accession>A0A9D2S175</accession>
<dbReference type="EMBL" id="DWYA01000038">
    <property type="protein sequence ID" value="HJB39529.1"/>
    <property type="molecule type" value="Genomic_DNA"/>
</dbReference>
<dbReference type="Gene3D" id="1.50.10.100">
    <property type="entry name" value="Chondroitin AC/alginate lyase"/>
    <property type="match status" value="1"/>
</dbReference>
<organism evidence="3 4">
    <name type="scientific">Candidatus Ruthenibacterium avium</name>
    <dbReference type="NCBI Taxonomy" id="2838751"/>
    <lineage>
        <taxon>Bacteria</taxon>
        <taxon>Bacillati</taxon>
        <taxon>Bacillota</taxon>
        <taxon>Clostridia</taxon>
        <taxon>Eubacteriales</taxon>
        <taxon>Oscillospiraceae</taxon>
        <taxon>Ruthenibacterium</taxon>
    </lineage>
</organism>
<dbReference type="AlphaFoldDB" id="A0A9D2S175"/>
<name>A0A9D2S175_9FIRM</name>
<dbReference type="InterPro" id="IPR008929">
    <property type="entry name" value="Chondroitin_lyas"/>
</dbReference>
<dbReference type="InterPro" id="IPR012480">
    <property type="entry name" value="Hepar_II_III_C"/>
</dbReference>
<evidence type="ECO:0000313" key="4">
    <source>
        <dbReference type="Proteomes" id="UP000824209"/>
    </source>
</evidence>
<dbReference type="Proteomes" id="UP000824209">
    <property type="component" value="Unassembled WGS sequence"/>
</dbReference>
<dbReference type="Gene3D" id="2.70.98.70">
    <property type="match status" value="1"/>
</dbReference>
<dbReference type="Pfam" id="PF07940">
    <property type="entry name" value="Hepar_II_III_C"/>
    <property type="match status" value="1"/>
</dbReference>
<reference evidence="3" key="1">
    <citation type="journal article" date="2021" name="PeerJ">
        <title>Extensive microbial diversity within the chicken gut microbiome revealed by metagenomics and culture.</title>
        <authorList>
            <person name="Gilroy R."/>
            <person name="Ravi A."/>
            <person name="Getino M."/>
            <person name="Pursley I."/>
            <person name="Horton D.L."/>
            <person name="Alikhan N.F."/>
            <person name="Baker D."/>
            <person name="Gharbi K."/>
            <person name="Hall N."/>
            <person name="Watson M."/>
            <person name="Adriaenssens E.M."/>
            <person name="Foster-Nyarko E."/>
            <person name="Jarju S."/>
            <person name="Secka A."/>
            <person name="Antonio M."/>
            <person name="Oren A."/>
            <person name="Chaudhuri R.R."/>
            <person name="La Ragione R."/>
            <person name="Hildebrand F."/>
            <person name="Pallen M.J."/>
        </authorList>
    </citation>
    <scope>NUCLEOTIDE SEQUENCE</scope>
    <source>
        <strain evidence="3">ChiBcec8-14828</strain>
    </source>
</reference>
<dbReference type="GO" id="GO:0016829">
    <property type="term" value="F:lyase activity"/>
    <property type="evidence" value="ECO:0007669"/>
    <property type="project" value="InterPro"/>
</dbReference>
<protein>
    <submittedName>
        <fullName evidence="3">Heparinase II/III-family protein</fullName>
    </submittedName>
</protein>
<comment type="caution">
    <text evidence="3">The sequence shown here is derived from an EMBL/GenBank/DDBJ whole genome shotgun (WGS) entry which is preliminary data.</text>
</comment>
<gene>
    <name evidence="3" type="ORF">H9943_03950</name>
</gene>
<evidence type="ECO:0000259" key="2">
    <source>
        <dbReference type="Pfam" id="PF07940"/>
    </source>
</evidence>
<dbReference type="GO" id="GO:0030313">
    <property type="term" value="C:cell envelope"/>
    <property type="evidence" value="ECO:0007669"/>
    <property type="project" value="UniProtKB-SubCell"/>
</dbReference>
<comment type="subcellular location">
    <subcellularLocation>
        <location evidence="1">Cell envelope</location>
    </subcellularLocation>
</comment>
<proteinExistence type="predicted"/>
<reference evidence="3" key="2">
    <citation type="submission" date="2021-04" db="EMBL/GenBank/DDBJ databases">
        <authorList>
            <person name="Gilroy R."/>
        </authorList>
    </citation>
    <scope>NUCLEOTIDE SEQUENCE</scope>
    <source>
        <strain evidence="3">ChiBcec8-14828</strain>
    </source>
</reference>
<dbReference type="SUPFAM" id="SSF48230">
    <property type="entry name" value="Chondroitin AC/alginate lyase"/>
    <property type="match status" value="1"/>
</dbReference>
<evidence type="ECO:0000313" key="3">
    <source>
        <dbReference type="EMBL" id="HJB39529.1"/>
    </source>
</evidence>
<feature type="domain" description="Heparinase II/III-like C-terminal" evidence="2">
    <location>
        <begin position="390"/>
        <end position="451"/>
    </location>
</feature>
<evidence type="ECO:0000256" key="1">
    <source>
        <dbReference type="ARBA" id="ARBA00004196"/>
    </source>
</evidence>
<sequence length="607" mass="68695">MLIELLNKKPDFFVGRWNAFPPANCRAEWETLPDAAHWKNTAKETVHAAQHVPGLPLSLWLEFTENGNRSHYEHAYFLRRRHLCRLVMTECIDYHGELLPLIADYVWAICEESAWQLPAHNSYIRDTPQLPLPDIKRPIVDLFAAETGALISMVYHLLGKELARIAPGLDKRMKHEVERRVLVPWSRRHFWWMGNGSEPMCNWTPWCTQNCLIACALLHGDNQTRIQAAVRQAAYSMDCFLKDYGEDGCCSEGAQYYRHAGLTFFNALEILCALAPGVFDNAWNEPKIRNLAEYIAQMHVAGPYYLNFSDCSPLAGVRGAREYLFGKRVGSLPLMSLAAHDFLRDPDPYHLSPSDDSEGINLFYMVQTAFSRKEISAFAEQHSVASQKDVWYPSVGLRVCRAGAFTVGIKAGGNDDSHNHNDTGSVTLYKDGQPLLIDIGVETYSKKTFSPDRYEIWTMQSCWHNLPRFYGKDGTAYDQKAGPVYAAKEIKLLPDGLAMDIAPAYGIVPGLGFYRRRVILSPTGLTITDDTDYSGEVCLTLMSCCPVHVEQNMLTFGTLAQAALTGNDVNVTVEPVSVTDPRLRQMWPDTLYRTLIYFDKRLEIIFR</sequence>